<sequence>MGSEVTATPQTTASRGDTVASRALLRQLRRAERRRQWGAFALVAPLVLFLIVAMVLPIGDMLRRAVDDPEIADVLPQVTRAFDDWTDHGQLPPDSVFAALAADMASARAAGTLPIAARRLNYAVDGGRSLLVNSARRLPETAPNWRDTLIAADPRWGELDVWAALYQARGPLTDFFLLAAIDMQRDAQGDLTATPADRAIYRDVLARTFEIAGAVTLLCLLLGFPVAYLLANLPPRRSNLLMILVLLPFWTSLLVRTAAWVVLLQENGLVNQVMMMLGVTEAPVRLVYNRIGVYIAMTHVLLPFMILPIYSVMRGISPVYRKAALSLGATPTTAFLRVYLPQTLPGLAAGVLLVFIMALGYYITPALIGGAGDQMVSYFIAFYTTDTVNWGMAAALGAVLLSATLLLYWVYNRLVGGGVRLG</sequence>
<organism evidence="14 15">
    <name type="scientific">Oleomonas cavernae</name>
    <dbReference type="NCBI Taxonomy" id="2320859"/>
    <lineage>
        <taxon>Bacteria</taxon>
        <taxon>Pseudomonadati</taxon>
        <taxon>Pseudomonadota</taxon>
        <taxon>Alphaproteobacteria</taxon>
        <taxon>Acetobacterales</taxon>
        <taxon>Acetobacteraceae</taxon>
        <taxon>Oleomonas</taxon>
    </lineage>
</organism>
<evidence type="ECO:0000256" key="10">
    <source>
        <dbReference type="ARBA" id="ARBA00022989"/>
    </source>
</evidence>
<dbReference type="OrthoDB" id="7915284at2"/>
<dbReference type="GO" id="GO:0005975">
    <property type="term" value="P:carbohydrate metabolic process"/>
    <property type="evidence" value="ECO:0007669"/>
    <property type="project" value="InterPro"/>
</dbReference>
<comment type="similarity">
    <text evidence="2">Belongs to the binding-protein-dependent transport system permease family. CysTW subfamily.</text>
</comment>
<keyword evidence="5" id="KW-0808">Transferase</keyword>
<evidence type="ECO:0000256" key="4">
    <source>
        <dbReference type="ARBA" id="ARBA00022475"/>
    </source>
</evidence>
<evidence type="ECO:0000313" key="14">
    <source>
        <dbReference type="EMBL" id="RJF94419.1"/>
    </source>
</evidence>
<dbReference type="Pfam" id="PF00528">
    <property type="entry name" value="BPD_transp_1"/>
    <property type="match status" value="1"/>
</dbReference>
<evidence type="ECO:0000259" key="13">
    <source>
        <dbReference type="PROSITE" id="PS50928"/>
    </source>
</evidence>
<comment type="caution">
    <text evidence="14">The sequence shown here is derived from an EMBL/GenBank/DDBJ whole genome shotgun (WGS) entry which is preliminary data.</text>
</comment>
<keyword evidence="7" id="KW-0479">Metal-binding</keyword>
<evidence type="ECO:0000256" key="1">
    <source>
        <dbReference type="ARBA" id="ARBA00004651"/>
    </source>
</evidence>
<dbReference type="AlphaFoldDB" id="A0A418WTC8"/>
<evidence type="ECO:0000256" key="9">
    <source>
        <dbReference type="ARBA" id="ARBA00022842"/>
    </source>
</evidence>
<evidence type="ECO:0000256" key="6">
    <source>
        <dbReference type="ARBA" id="ARBA00022692"/>
    </source>
</evidence>
<name>A0A418WTC8_9PROT</name>
<dbReference type="GO" id="GO:0016773">
    <property type="term" value="F:phosphotransferase activity, alcohol group as acceptor"/>
    <property type="evidence" value="ECO:0007669"/>
    <property type="project" value="InterPro"/>
</dbReference>
<dbReference type="Gene3D" id="1.10.3720.10">
    <property type="entry name" value="MetI-like"/>
    <property type="match status" value="1"/>
</dbReference>
<evidence type="ECO:0000256" key="5">
    <source>
        <dbReference type="ARBA" id="ARBA00022679"/>
    </source>
</evidence>
<evidence type="ECO:0000256" key="2">
    <source>
        <dbReference type="ARBA" id="ARBA00007069"/>
    </source>
</evidence>
<feature type="transmembrane region" description="Helical" evidence="12">
    <location>
        <begin position="293"/>
        <end position="313"/>
    </location>
</feature>
<dbReference type="GO" id="GO:0046872">
    <property type="term" value="F:metal ion binding"/>
    <property type="evidence" value="ECO:0007669"/>
    <property type="project" value="UniProtKB-KW"/>
</dbReference>
<dbReference type="Proteomes" id="UP000284605">
    <property type="component" value="Unassembled WGS sequence"/>
</dbReference>
<evidence type="ECO:0000256" key="8">
    <source>
        <dbReference type="ARBA" id="ARBA00022777"/>
    </source>
</evidence>
<comment type="subcellular location">
    <subcellularLocation>
        <location evidence="1 12">Cell membrane</location>
        <topology evidence="1 12">Multi-pass membrane protein</topology>
    </subcellularLocation>
</comment>
<feature type="transmembrane region" description="Helical" evidence="12">
    <location>
        <begin position="388"/>
        <end position="411"/>
    </location>
</feature>
<keyword evidence="8" id="KW-0418">Kinase</keyword>
<keyword evidence="6 12" id="KW-0812">Transmembrane</keyword>
<dbReference type="InterPro" id="IPR000515">
    <property type="entry name" value="MetI-like"/>
</dbReference>
<feature type="transmembrane region" description="Helical" evidence="12">
    <location>
        <begin position="243"/>
        <end position="263"/>
    </location>
</feature>
<keyword evidence="4" id="KW-1003">Cell membrane</keyword>
<dbReference type="GO" id="GO:0005886">
    <property type="term" value="C:plasma membrane"/>
    <property type="evidence" value="ECO:0007669"/>
    <property type="project" value="UniProtKB-SubCell"/>
</dbReference>
<proteinExistence type="inferred from homology"/>
<feature type="transmembrane region" description="Helical" evidence="12">
    <location>
        <begin position="347"/>
        <end position="368"/>
    </location>
</feature>
<evidence type="ECO:0000256" key="7">
    <source>
        <dbReference type="ARBA" id="ARBA00022723"/>
    </source>
</evidence>
<protein>
    <submittedName>
        <fullName evidence="14">ABC transporter permease</fullName>
    </submittedName>
</protein>
<accession>A0A418WTC8</accession>
<dbReference type="PROSITE" id="PS50928">
    <property type="entry name" value="ABC_TM1"/>
    <property type="match status" value="1"/>
</dbReference>
<dbReference type="CDD" id="cd06261">
    <property type="entry name" value="TM_PBP2"/>
    <property type="match status" value="1"/>
</dbReference>
<evidence type="ECO:0000313" key="15">
    <source>
        <dbReference type="Proteomes" id="UP000284605"/>
    </source>
</evidence>
<dbReference type="SUPFAM" id="SSF161098">
    <property type="entry name" value="MetI-like"/>
    <property type="match status" value="1"/>
</dbReference>
<dbReference type="InterPro" id="IPR035906">
    <property type="entry name" value="MetI-like_sf"/>
</dbReference>
<dbReference type="GO" id="GO:0016301">
    <property type="term" value="F:kinase activity"/>
    <property type="evidence" value="ECO:0007669"/>
    <property type="project" value="UniProtKB-KW"/>
</dbReference>
<feature type="domain" description="ABC transmembrane type-1" evidence="13">
    <location>
        <begin position="205"/>
        <end position="411"/>
    </location>
</feature>
<dbReference type="GO" id="GO:0055085">
    <property type="term" value="P:transmembrane transport"/>
    <property type="evidence" value="ECO:0007669"/>
    <property type="project" value="InterPro"/>
</dbReference>
<keyword evidence="15" id="KW-1185">Reference proteome</keyword>
<keyword evidence="10 12" id="KW-1133">Transmembrane helix</keyword>
<evidence type="ECO:0000256" key="11">
    <source>
        <dbReference type="ARBA" id="ARBA00023136"/>
    </source>
</evidence>
<dbReference type="PANTHER" id="PTHR42929">
    <property type="entry name" value="INNER MEMBRANE ABC TRANSPORTER PERMEASE PROTEIN YDCU-RELATED-RELATED"/>
    <property type="match status" value="1"/>
</dbReference>
<feature type="transmembrane region" description="Helical" evidence="12">
    <location>
        <begin position="37"/>
        <end position="59"/>
    </location>
</feature>
<evidence type="ECO:0000256" key="12">
    <source>
        <dbReference type="RuleBase" id="RU363032"/>
    </source>
</evidence>
<feature type="transmembrane region" description="Helical" evidence="12">
    <location>
        <begin position="211"/>
        <end position="231"/>
    </location>
</feature>
<dbReference type="PANTHER" id="PTHR42929:SF5">
    <property type="entry name" value="ABC TRANSPORTER PERMEASE PROTEIN"/>
    <property type="match status" value="1"/>
</dbReference>
<dbReference type="PROSITE" id="PS51255">
    <property type="entry name" value="ADPK"/>
    <property type="match status" value="1"/>
</dbReference>
<dbReference type="RefSeq" id="WP_119775428.1">
    <property type="nucleotide sequence ID" value="NZ_QYUK01000008.1"/>
</dbReference>
<evidence type="ECO:0000256" key="3">
    <source>
        <dbReference type="ARBA" id="ARBA00022448"/>
    </source>
</evidence>
<dbReference type="InterPro" id="IPR007666">
    <property type="entry name" value="ADP_PFK/GK"/>
</dbReference>
<gene>
    <name evidence="14" type="ORF">D3874_00795</name>
</gene>
<dbReference type="EMBL" id="QYUK01000008">
    <property type="protein sequence ID" value="RJF94419.1"/>
    <property type="molecule type" value="Genomic_DNA"/>
</dbReference>
<keyword evidence="9" id="KW-0460">Magnesium</keyword>
<reference evidence="14 15" key="1">
    <citation type="submission" date="2018-09" db="EMBL/GenBank/DDBJ databases">
        <authorList>
            <person name="Zhu H."/>
        </authorList>
    </citation>
    <scope>NUCLEOTIDE SEQUENCE [LARGE SCALE GENOMIC DNA]</scope>
    <source>
        <strain evidence="14 15">K1W22B-8</strain>
    </source>
</reference>
<keyword evidence="3 12" id="KW-0813">Transport</keyword>
<keyword evidence="11 12" id="KW-0472">Membrane</keyword>